<evidence type="ECO:0000313" key="2">
    <source>
        <dbReference type="Proteomes" id="UP000241174"/>
    </source>
</evidence>
<dbReference type="InterPro" id="IPR010774">
    <property type="entry name" value="YbcO"/>
</dbReference>
<evidence type="ECO:0008006" key="3">
    <source>
        <dbReference type="Google" id="ProtNLM"/>
    </source>
</evidence>
<dbReference type="EMBL" id="MF490237">
    <property type="protein sequence ID" value="ASZ72184.1"/>
    <property type="molecule type" value="Genomic_DNA"/>
</dbReference>
<organism evidence="1 2">
    <name type="scientific">Pseudomonas phage vB_PaeP_E220</name>
    <dbReference type="NCBI Taxonomy" id="2034343"/>
    <lineage>
        <taxon>Viruses</taxon>
        <taxon>Duplodnaviria</taxon>
        <taxon>Heunggongvirae</taxon>
        <taxon>Uroviricota</taxon>
        <taxon>Caudoviricetes</taxon>
        <taxon>Hollowayvirus</taxon>
        <taxon>Hollowayvirus E220</taxon>
    </lineage>
</organism>
<sequence length="106" mass="11882">MAKIASKAVRDAARDEECTVRIAGICNYRTDTTVFAHLPDESKGMGTKADDLSGCFACSACHDALDGRRKHDLSAEEVEWYMRRALVRTWRRLFEKRVMTIKGAAA</sequence>
<gene>
    <name evidence="1" type="ORF">vBPaePE220_00044</name>
</gene>
<dbReference type="Pfam" id="PF07102">
    <property type="entry name" value="YbcO"/>
    <property type="match status" value="1"/>
</dbReference>
<accession>A0A2K8HR56</accession>
<protein>
    <recommendedName>
        <fullName evidence="3">DUF1364 domain-containing protein</fullName>
    </recommendedName>
</protein>
<dbReference type="Proteomes" id="UP000241174">
    <property type="component" value="Genome"/>
</dbReference>
<keyword evidence="2" id="KW-1185">Reference proteome</keyword>
<reference evidence="1 2" key="1">
    <citation type="submission" date="2017-07" db="EMBL/GenBank/DDBJ databases">
        <title>Use of a Phage Cocktail against Pseudomonas aeruginosa Infections.</title>
        <authorList>
            <person name="Forti F."/>
            <person name="Roach D."/>
            <person name="Cafora M."/>
            <person name="Pasini M."/>
            <person name="Horner D.S."/>
            <person name="Briani F."/>
            <person name="Debarbieux L."/>
            <person name="Ghisotti D."/>
        </authorList>
    </citation>
    <scope>NUCLEOTIDE SEQUENCE [LARGE SCALE GENOMIC DNA]</scope>
</reference>
<dbReference type="Gene3D" id="3.30.50.20">
    <property type="entry name" value="prophage-derive protein ybcO"/>
    <property type="match status" value="1"/>
</dbReference>
<name>A0A2K8HR56_9CAUD</name>
<evidence type="ECO:0000313" key="1">
    <source>
        <dbReference type="EMBL" id="ASZ72184.1"/>
    </source>
</evidence>
<proteinExistence type="predicted"/>